<dbReference type="InterPro" id="IPR001810">
    <property type="entry name" value="F-box_dom"/>
</dbReference>
<dbReference type="PANTHER" id="PTHR31900">
    <property type="entry name" value="F-BOX/RNI SUPERFAMILY PROTEIN-RELATED"/>
    <property type="match status" value="1"/>
</dbReference>
<dbReference type="InterPro" id="IPR032675">
    <property type="entry name" value="LRR_dom_sf"/>
</dbReference>
<dbReference type="STRING" id="35608.A0A2U1NKZ3"/>
<dbReference type="SUPFAM" id="SSF52047">
    <property type="entry name" value="RNI-like"/>
    <property type="match status" value="1"/>
</dbReference>
<dbReference type="Gene3D" id="3.80.10.10">
    <property type="entry name" value="Ribonuclease Inhibitor"/>
    <property type="match status" value="1"/>
</dbReference>
<sequence>MTSKSKSVDRLSSLHEEILSRILSLIPTKSAVQTSILSKRWRHTWTLVHNLEFDYIHSSPELDRFIKYVDHVLHLCKTPQIKNFRLNSNENIPVSTMSKWITEALRLNVSELESLHGKDSHKVKITFYYPVSHSLDLQSSVNLPCVKILEIVIILNGPSDNVFKIIGGCPVLENLSLRVSSWNNKEDYYFKIPTLKRLELSISDSTTIIKNIVLNVPKLEYLFVDGILYSHVVIEDMSSLVEAKSSCEARYDHLGIEFLKGLSKAKILSLTFPFGITLEDLHDIPKFSNLKQLELNGSVGWGYELIPQILNCCSKLEHLCIEKPRGVCWKKPAYVPTCMLMNLKTMKYTETRACDSNIEFLHFMLGNSKVLKVVTIMSDNMFSQLSEEWMREQLSMVPWASKDCQIHFVRSQIYPATSLIS</sequence>
<comment type="caution">
    <text evidence="2">The sequence shown here is derived from an EMBL/GenBank/DDBJ whole genome shotgun (WGS) entry which is preliminary data.</text>
</comment>
<dbReference type="PANTHER" id="PTHR31900:SF31">
    <property type="entry name" value="F-BOX_LRR-REPEAT PROTEIN 13-LIKE"/>
    <property type="match status" value="1"/>
</dbReference>
<reference evidence="2 3" key="1">
    <citation type="journal article" date="2018" name="Mol. Plant">
        <title>The genome of Artemisia annua provides insight into the evolution of Asteraceae family and artemisinin biosynthesis.</title>
        <authorList>
            <person name="Shen Q."/>
            <person name="Zhang L."/>
            <person name="Liao Z."/>
            <person name="Wang S."/>
            <person name="Yan T."/>
            <person name="Shi P."/>
            <person name="Liu M."/>
            <person name="Fu X."/>
            <person name="Pan Q."/>
            <person name="Wang Y."/>
            <person name="Lv Z."/>
            <person name="Lu X."/>
            <person name="Zhang F."/>
            <person name="Jiang W."/>
            <person name="Ma Y."/>
            <person name="Chen M."/>
            <person name="Hao X."/>
            <person name="Li L."/>
            <person name="Tang Y."/>
            <person name="Lv G."/>
            <person name="Zhou Y."/>
            <person name="Sun X."/>
            <person name="Brodelius P.E."/>
            <person name="Rose J.K.C."/>
            <person name="Tang K."/>
        </authorList>
    </citation>
    <scope>NUCLEOTIDE SEQUENCE [LARGE SCALE GENOMIC DNA]</scope>
    <source>
        <strain evidence="3">cv. Huhao1</strain>
        <tissue evidence="2">Leaf</tissue>
    </source>
</reference>
<dbReference type="Proteomes" id="UP000245207">
    <property type="component" value="Unassembled WGS sequence"/>
</dbReference>
<accession>A0A2U1NKZ3</accession>
<dbReference type="CDD" id="cd22160">
    <property type="entry name" value="F-box_AtFBL13-like"/>
    <property type="match status" value="1"/>
</dbReference>
<evidence type="ECO:0000313" key="3">
    <source>
        <dbReference type="Proteomes" id="UP000245207"/>
    </source>
</evidence>
<evidence type="ECO:0000313" key="2">
    <source>
        <dbReference type="EMBL" id="PWA74138.1"/>
    </source>
</evidence>
<dbReference type="Gene3D" id="1.20.1280.50">
    <property type="match status" value="1"/>
</dbReference>
<dbReference type="InterPro" id="IPR036047">
    <property type="entry name" value="F-box-like_dom_sf"/>
</dbReference>
<organism evidence="2 3">
    <name type="scientific">Artemisia annua</name>
    <name type="common">Sweet wormwood</name>
    <dbReference type="NCBI Taxonomy" id="35608"/>
    <lineage>
        <taxon>Eukaryota</taxon>
        <taxon>Viridiplantae</taxon>
        <taxon>Streptophyta</taxon>
        <taxon>Embryophyta</taxon>
        <taxon>Tracheophyta</taxon>
        <taxon>Spermatophyta</taxon>
        <taxon>Magnoliopsida</taxon>
        <taxon>eudicotyledons</taxon>
        <taxon>Gunneridae</taxon>
        <taxon>Pentapetalae</taxon>
        <taxon>asterids</taxon>
        <taxon>campanulids</taxon>
        <taxon>Asterales</taxon>
        <taxon>Asteraceae</taxon>
        <taxon>Asteroideae</taxon>
        <taxon>Anthemideae</taxon>
        <taxon>Artemisiinae</taxon>
        <taxon>Artemisia</taxon>
    </lineage>
</organism>
<evidence type="ECO:0000259" key="1">
    <source>
        <dbReference type="SMART" id="SM00579"/>
    </source>
</evidence>
<proteinExistence type="predicted"/>
<dbReference type="EMBL" id="PKPP01002614">
    <property type="protein sequence ID" value="PWA74138.1"/>
    <property type="molecule type" value="Genomic_DNA"/>
</dbReference>
<name>A0A2U1NKZ3_ARTAN</name>
<dbReference type="OrthoDB" id="594804at2759"/>
<dbReference type="AlphaFoldDB" id="A0A2U1NKZ3"/>
<dbReference type="InterPro" id="IPR050232">
    <property type="entry name" value="FBL13/AtMIF1-like"/>
</dbReference>
<dbReference type="SUPFAM" id="SSF81383">
    <property type="entry name" value="F-box domain"/>
    <property type="match status" value="1"/>
</dbReference>
<dbReference type="InterPro" id="IPR006566">
    <property type="entry name" value="FBD"/>
</dbReference>
<keyword evidence="3" id="KW-1185">Reference proteome</keyword>
<dbReference type="Pfam" id="PF00646">
    <property type="entry name" value="F-box"/>
    <property type="match status" value="1"/>
</dbReference>
<gene>
    <name evidence="2" type="ORF">CTI12_AA254900</name>
</gene>
<dbReference type="SMART" id="SM00579">
    <property type="entry name" value="FBD"/>
    <property type="match status" value="1"/>
</dbReference>
<feature type="domain" description="FBD" evidence="1">
    <location>
        <begin position="337"/>
        <end position="409"/>
    </location>
</feature>
<dbReference type="Pfam" id="PF08387">
    <property type="entry name" value="FBD"/>
    <property type="match status" value="1"/>
</dbReference>
<protein>
    <submittedName>
        <fullName evidence="2">FBD-like protein</fullName>
    </submittedName>
</protein>
<dbReference type="InterPro" id="IPR053781">
    <property type="entry name" value="F-box_AtFBL13-like"/>
</dbReference>